<keyword evidence="7 15" id="KW-1133">Transmembrane helix</keyword>
<dbReference type="AlphaFoldDB" id="A0A8C6WLQ0"/>
<keyword evidence="17" id="KW-1185">Reference proteome</keyword>
<dbReference type="GO" id="GO:0008292">
    <property type="term" value="P:acetylcholine biosynthetic process"/>
    <property type="evidence" value="ECO:0007669"/>
    <property type="project" value="TreeGrafter"/>
</dbReference>
<reference evidence="16" key="1">
    <citation type="submission" date="2025-08" db="UniProtKB">
        <authorList>
            <consortium name="Ensembl"/>
        </authorList>
    </citation>
    <scope>IDENTIFICATION</scope>
</reference>
<name>A0A8C6WLQ0_9GOBI</name>
<dbReference type="Ensembl" id="ENSNMLT00000018190.1">
    <property type="protein sequence ID" value="ENSNMLP00000016192.1"/>
    <property type="gene ID" value="ENSNMLG00000010726.1"/>
</dbReference>
<keyword evidence="9" id="KW-0406">Ion transport</keyword>
<keyword evidence="3" id="KW-0813">Transport</keyword>
<evidence type="ECO:0000256" key="11">
    <source>
        <dbReference type="ARBA" id="ARBA00023180"/>
    </source>
</evidence>
<dbReference type="PANTHER" id="PTHR45897">
    <property type="entry name" value="HIGH-AFFINITY CHOLINE TRANSPORTER 1"/>
    <property type="match status" value="1"/>
</dbReference>
<dbReference type="InterPro" id="IPR038377">
    <property type="entry name" value="Na/Glc_symporter_sf"/>
</dbReference>
<proteinExistence type="inferred from homology"/>
<feature type="region of interest" description="Disordered" evidence="14">
    <location>
        <begin position="268"/>
        <end position="304"/>
    </location>
</feature>
<evidence type="ECO:0000256" key="7">
    <source>
        <dbReference type="ARBA" id="ARBA00022989"/>
    </source>
</evidence>
<feature type="transmembrane region" description="Helical" evidence="15">
    <location>
        <begin position="21"/>
        <end position="47"/>
    </location>
</feature>
<dbReference type="InterPro" id="IPR001734">
    <property type="entry name" value="Na/solute_symporter"/>
</dbReference>
<keyword evidence="8" id="KW-0915">Sodium</keyword>
<keyword evidence="5" id="KW-0769">Symport</keyword>
<comment type="subcellular location">
    <subcellularLocation>
        <location evidence="1">Membrane</location>
        <topology evidence="1">Multi-pass membrane protein</topology>
    </subcellularLocation>
</comment>
<evidence type="ECO:0000256" key="13">
    <source>
        <dbReference type="RuleBase" id="RU362091"/>
    </source>
</evidence>
<feature type="transmembrane region" description="Helical" evidence="15">
    <location>
        <begin position="155"/>
        <end position="178"/>
    </location>
</feature>
<dbReference type="PANTHER" id="PTHR45897:SF5">
    <property type="entry name" value="HIGH AFFINITY CHOLINE TRANSPORTER 1"/>
    <property type="match status" value="1"/>
</dbReference>
<dbReference type="Pfam" id="PF00474">
    <property type="entry name" value="SSF"/>
    <property type="match status" value="1"/>
</dbReference>
<dbReference type="PROSITE" id="PS50283">
    <property type="entry name" value="NA_SOLUT_SYMP_3"/>
    <property type="match status" value="1"/>
</dbReference>
<evidence type="ECO:0000256" key="8">
    <source>
        <dbReference type="ARBA" id="ARBA00023053"/>
    </source>
</evidence>
<keyword evidence="6" id="KW-0530">Neurotransmitter biosynthesis</keyword>
<evidence type="ECO:0000256" key="12">
    <source>
        <dbReference type="ARBA" id="ARBA00023201"/>
    </source>
</evidence>
<keyword evidence="10 15" id="KW-0472">Membrane</keyword>
<evidence type="ECO:0000256" key="3">
    <source>
        <dbReference type="ARBA" id="ARBA00022448"/>
    </source>
</evidence>
<evidence type="ECO:0000313" key="16">
    <source>
        <dbReference type="Ensembl" id="ENSNMLP00000016192.1"/>
    </source>
</evidence>
<evidence type="ECO:0000256" key="1">
    <source>
        <dbReference type="ARBA" id="ARBA00004141"/>
    </source>
</evidence>
<evidence type="ECO:0000256" key="14">
    <source>
        <dbReference type="SAM" id="MobiDB-lite"/>
    </source>
</evidence>
<evidence type="ECO:0000256" key="4">
    <source>
        <dbReference type="ARBA" id="ARBA00022692"/>
    </source>
</evidence>
<sequence length="304" mass="32944">MLISICSPYIRTLALSSTRTAKITCVVAAFFILLFGIPPVLIGAAAASTDWNQTSYGLPSPFARGQVGEILPLSLQYLTPTFVSVLGIGCVAAAVMSSADSVLLSAASVFTANIYKKILRPQASDREIQWVIRVSVLVSGVIGSSLTMLKNSIMLFWFLGAEVAYIIIFPQLICVLFFKVSNGYGAVMGWVFGFPLRLLFGEASLGLQPVVHFPGCTAEEGKYVQCAPIKTIFMLTTLAAILFFSSLASVLFNKGLLPERLDVFKVKSQQTAPPRGPQTLEKKEDRNGLQMEATQPMLKSTLEK</sequence>
<keyword evidence="11" id="KW-0325">Glycoprotein</keyword>
<evidence type="ECO:0008006" key="18">
    <source>
        <dbReference type="Google" id="ProtNLM"/>
    </source>
</evidence>
<protein>
    <recommendedName>
        <fullName evidence="18">High-affinity choline transporter 1</fullName>
    </recommendedName>
</protein>
<dbReference type="Proteomes" id="UP000694523">
    <property type="component" value="Unplaced"/>
</dbReference>
<feature type="transmembrane region" description="Helical" evidence="15">
    <location>
        <begin position="231"/>
        <end position="252"/>
    </location>
</feature>
<evidence type="ECO:0000256" key="15">
    <source>
        <dbReference type="SAM" id="Phobius"/>
    </source>
</evidence>
<feature type="transmembrane region" description="Helical" evidence="15">
    <location>
        <begin position="82"/>
        <end position="110"/>
    </location>
</feature>
<organism evidence="16 17">
    <name type="scientific">Neogobius melanostomus</name>
    <name type="common">round goby</name>
    <dbReference type="NCBI Taxonomy" id="47308"/>
    <lineage>
        <taxon>Eukaryota</taxon>
        <taxon>Metazoa</taxon>
        <taxon>Chordata</taxon>
        <taxon>Craniata</taxon>
        <taxon>Vertebrata</taxon>
        <taxon>Euteleostomi</taxon>
        <taxon>Actinopterygii</taxon>
        <taxon>Neopterygii</taxon>
        <taxon>Teleostei</taxon>
        <taxon>Neoteleostei</taxon>
        <taxon>Acanthomorphata</taxon>
        <taxon>Gobiaria</taxon>
        <taxon>Gobiiformes</taxon>
        <taxon>Gobioidei</taxon>
        <taxon>Gobiidae</taxon>
        <taxon>Benthophilinae</taxon>
        <taxon>Neogobiini</taxon>
        <taxon>Neogobius</taxon>
    </lineage>
</organism>
<dbReference type="GO" id="GO:0005886">
    <property type="term" value="C:plasma membrane"/>
    <property type="evidence" value="ECO:0007669"/>
    <property type="project" value="TreeGrafter"/>
</dbReference>
<feature type="transmembrane region" description="Helical" evidence="15">
    <location>
        <begin position="130"/>
        <end position="149"/>
    </location>
</feature>
<evidence type="ECO:0000256" key="2">
    <source>
        <dbReference type="ARBA" id="ARBA00006434"/>
    </source>
</evidence>
<evidence type="ECO:0000256" key="5">
    <source>
        <dbReference type="ARBA" id="ARBA00022847"/>
    </source>
</evidence>
<keyword evidence="4 15" id="KW-0812">Transmembrane</keyword>
<dbReference type="GO" id="GO:0005307">
    <property type="term" value="F:choline:sodium symporter activity"/>
    <property type="evidence" value="ECO:0007669"/>
    <property type="project" value="TreeGrafter"/>
</dbReference>
<reference evidence="16" key="2">
    <citation type="submission" date="2025-09" db="UniProtKB">
        <authorList>
            <consortium name="Ensembl"/>
        </authorList>
    </citation>
    <scope>IDENTIFICATION</scope>
</reference>
<keyword evidence="12" id="KW-0739">Sodium transport</keyword>
<evidence type="ECO:0000256" key="10">
    <source>
        <dbReference type="ARBA" id="ARBA00023136"/>
    </source>
</evidence>
<evidence type="ECO:0000313" key="17">
    <source>
        <dbReference type="Proteomes" id="UP000694523"/>
    </source>
</evidence>
<dbReference type="Gene3D" id="1.20.1730.10">
    <property type="entry name" value="Sodium/glucose cotransporter"/>
    <property type="match status" value="1"/>
</dbReference>
<feature type="transmembrane region" description="Helical" evidence="15">
    <location>
        <begin position="190"/>
        <end position="211"/>
    </location>
</feature>
<comment type="similarity">
    <text evidence="2 13">Belongs to the sodium:solute symporter (SSF) (TC 2.A.21) family.</text>
</comment>
<dbReference type="InterPro" id="IPR052244">
    <property type="entry name" value="Choline_transporter"/>
</dbReference>
<evidence type="ECO:0000256" key="9">
    <source>
        <dbReference type="ARBA" id="ARBA00023065"/>
    </source>
</evidence>
<evidence type="ECO:0000256" key="6">
    <source>
        <dbReference type="ARBA" id="ARBA00022979"/>
    </source>
</evidence>
<accession>A0A8C6WLQ0</accession>